<name>A0ABX2LJS9_9STAP</name>
<dbReference type="GeneID" id="74186861"/>
<feature type="transmembrane region" description="Helical" evidence="1">
    <location>
        <begin position="6"/>
        <end position="28"/>
    </location>
</feature>
<dbReference type="RefSeq" id="WP_053030503.1">
    <property type="nucleotide sequence ID" value="NZ_CUEE01000008.1"/>
</dbReference>
<keyword evidence="1" id="KW-0812">Transmembrane</keyword>
<evidence type="ECO:0008006" key="4">
    <source>
        <dbReference type="Google" id="ProtNLM"/>
    </source>
</evidence>
<evidence type="ECO:0000313" key="2">
    <source>
        <dbReference type="EMBL" id="NUI82523.1"/>
    </source>
</evidence>
<organism evidence="2 3">
    <name type="scientific">Staphylococcus borealis</name>
    <dbReference type="NCBI Taxonomy" id="2742203"/>
    <lineage>
        <taxon>Bacteria</taxon>
        <taxon>Bacillati</taxon>
        <taxon>Bacillota</taxon>
        <taxon>Bacilli</taxon>
        <taxon>Bacillales</taxon>
        <taxon>Staphylococcaceae</taxon>
        <taxon>Staphylococcus</taxon>
    </lineage>
</organism>
<accession>A0ABX2LJS9</accession>
<gene>
    <name evidence="2" type="ORF">HUN84_07095</name>
</gene>
<keyword evidence="1" id="KW-1133">Transmembrane helix</keyword>
<comment type="caution">
    <text evidence="2">The sequence shown here is derived from an EMBL/GenBank/DDBJ whole genome shotgun (WGS) entry which is preliminary data.</text>
</comment>
<sequence>MTRQTYKYISISVALVTGIATVFFIYFLKEKNKMQNPDKVLDEAKSYFMNITGSFILHEPYVDDNLYPNRFIFQGGITQVKNDQKMEYIFYADAKSGEILNIIEL</sequence>
<reference evidence="2 3" key="1">
    <citation type="submission" date="2020-06" db="EMBL/GenBank/DDBJ databases">
        <title>Staphylococcus borealis sp. nov. -A novel member of the Staphylococcaceae family isolated from skin and blood in humans.</title>
        <authorList>
            <person name="Pain M."/>
            <person name="Wolden R."/>
            <person name="Jaen-Luchoro D."/>
            <person name="Salva-Serra F."/>
            <person name="Iglesias B.P."/>
            <person name="Karlsson R."/>
            <person name="Klingenberg C."/>
            <person name="Cavanagh J.P."/>
        </authorList>
    </citation>
    <scope>NUCLEOTIDE SEQUENCE [LARGE SCALE GENOMIC DNA]</scope>
    <source>
        <strain evidence="2 3">58-22</strain>
    </source>
</reference>
<dbReference type="Proteomes" id="UP000610527">
    <property type="component" value="Unassembled WGS sequence"/>
</dbReference>
<keyword evidence="1" id="KW-0472">Membrane</keyword>
<dbReference type="EMBL" id="JABVEG010000003">
    <property type="protein sequence ID" value="NUI82523.1"/>
    <property type="molecule type" value="Genomic_DNA"/>
</dbReference>
<keyword evidence="3" id="KW-1185">Reference proteome</keyword>
<evidence type="ECO:0000256" key="1">
    <source>
        <dbReference type="SAM" id="Phobius"/>
    </source>
</evidence>
<proteinExistence type="predicted"/>
<evidence type="ECO:0000313" key="3">
    <source>
        <dbReference type="Proteomes" id="UP000610527"/>
    </source>
</evidence>
<protein>
    <recommendedName>
        <fullName evidence="4">Peptidase</fullName>
    </recommendedName>
</protein>